<organism evidence="1 2">
    <name type="scientific">Elysia crispata</name>
    <name type="common">lettuce slug</name>
    <dbReference type="NCBI Taxonomy" id="231223"/>
    <lineage>
        <taxon>Eukaryota</taxon>
        <taxon>Metazoa</taxon>
        <taxon>Spiralia</taxon>
        <taxon>Lophotrochozoa</taxon>
        <taxon>Mollusca</taxon>
        <taxon>Gastropoda</taxon>
        <taxon>Heterobranchia</taxon>
        <taxon>Euthyneura</taxon>
        <taxon>Panpulmonata</taxon>
        <taxon>Sacoglossa</taxon>
        <taxon>Placobranchoidea</taxon>
        <taxon>Plakobranchidae</taxon>
        <taxon>Elysia</taxon>
    </lineage>
</organism>
<sequence>MCLTHNGRFQVDTSNIIMPPRTRSTQFEGSEAMWFTLVSGIPTLTELFEAVLVTGQSARNRNNSLE</sequence>
<evidence type="ECO:0000313" key="2">
    <source>
        <dbReference type="Proteomes" id="UP001283361"/>
    </source>
</evidence>
<protein>
    <submittedName>
        <fullName evidence="1">Uncharacterized protein</fullName>
    </submittedName>
</protein>
<gene>
    <name evidence="1" type="ORF">RRG08_039206</name>
</gene>
<proteinExistence type="predicted"/>
<reference evidence="1" key="1">
    <citation type="journal article" date="2023" name="G3 (Bethesda)">
        <title>A reference genome for the long-term kleptoplast-retaining sea slug Elysia crispata morphotype clarki.</title>
        <authorList>
            <person name="Eastman K.E."/>
            <person name="Pendleton A.L."/>
            <person name="Shaikh M.A."/>
            <person name="Suttiyut T."/>
            <person name="Ogas R."/>
            <person name="Tomko P."/>
            <person name="Gavelis G."/>
            <person name="Widhalm J.R."/>
            <person name="Wisecaver J.H."/>
        </authorList>
    </citation>
    <scope>NUCLEOTIDE SEQUENCE</scope>
    <source>
        <strain evidence="1">ECLA1</strain>
    </source>
</reference>
<evidence type="ECO:0000313" key="1">
    <source>
        <dbReference type="EMBL" id="KAK3793400.1"/>
    </source>
</evidence>
<keyword evidence="2" id="KW-1185">Reference proteome</keyword>
<accession>A0AAE1AST5</accession>
<comment type="caution">
    <text evidence="1">The sequence shown here is derived from an EMBL/GenBank/DDBJ whole genome shotgun (WGS) entry which is preliminary data.</text>
</comment>
<dbReference type="Proteomes" id="UP001283361">
    <property type="component" value="Unassembled WGS sequence"/>
</dbReference>
<dbReference type="AlphaFoldDB" id="A0AAE1AST5"/>
<dbReference type="EMBL" id="JAWDGP010001251">
    <property type="protein sequence ID" value="KAK3793400.1"/>
    <property type="molecule type" value="Genomic_DNA"/>
</dbReference>
<name>A0AAE1AST5_9GAST</name>